<name>A0ACC0FPB8_9ERIC</name>
<comment type="caution">
    <text evidence="1">The sequence shown here is derived from an EMBL/GenBank/DDBJ whole genome shotgun (WGS) entry which is preliminary data.</text>
</comment>
<dbReference type="Proteomes" id="UP001060215">
    <property type="component" value="Chromosome 13"/>
</dbReference>
<keyword evidence="2" id="KW-1185">Reference proteome</keyword>
<organism evidence="1 2">
    <name type="scientific">Camellia lanceoleosa</name>
    <dbReference type="NCBI Taxonomy" id="1840588"/>
    <lineage>
        <taxon>Eukaryota</taxon>
        <taxon>Viridiplantae</taxon>
        <taxon>Streptophyta</taxon>
        <taxon>Embryophyta</taxon>
        <taxon>Tracheophyta</taxon>
        <taxon>Spermatophyta</taxon>
        <taxon>Magnoliopsida</taxon>
        <taxon>eudicotyledons</taxon>
        <taxon>Gunneridae</taxon>
        <taxon>Pentapetalae</taxon>
        <taxon>asterids</taxon>
        <taxon>Ericales</taxon>
        <taxon>Theaceae</taxon>
        <taxon>Camellia</taxon>
    </lineage>
</organism>
<gene>
    <name evidence="1" type="ORF">LOK49_LG12G01575</name>
</gene>
<dbReference type="EMBL" id="CM045770">
    <property type="protein sequence ID" value="KAI7990453.1"/>
    <property type="molecule type" value="Genomic_DNA"/>
</dbReference>
<sequence>MKKTNTPFTFLFLSLFPIILSLLRAASAAAAASPVLDTTGQSLRTDLYYFILPAVRGGYGGGGLTLSAGHNATSTCPLDVVQEQLDYGLPATFSPINLTKGVVRVSTDLNIVSSPRAYSVCVESNVWRLDSFDESTGKYFVTTGGVKGNPSRRTLSNWFKIERYEDFYKLAFCPNVCGVAEMCKVLCKDVGVYVDRIGTRRLVLSDVPFKVMFKKAFDNDLDRLSTDDEFLMDEEDNGTESEGEQDLGSTPTVGHRKEYYSQKRTTPSAPPPVRHGGTNGTEVRSEHPPTVTTSGSKDNSTHQEEADFGPWMLVNRRTRKYIGNSGNAGSHTPSRPTNRFGPLANKQNMHSPIDKQKGKGIQEAHATTTHKTVLEVAHKTLSQGEGPSNSKPNTTEVNPPNTSTSTATSHPMQVCHVKPMLTSEISLAEGTDITSDPMMSELVSSFQPTSPAISLSTSPISPLTATSPPPPKKFPLRTQTITHPRLFRPNPSKNPLTLNMSDNSSNAAMELVEVQLSRMIHSKWARTSNLRAKQFTK</sequence>
<evidence type="ECO:0000313" key="1">
    <source>
        <dbReference type="EMBL" id="KAI7990453.1"/>
    </source>
</evidence>
<accession>A0ACC0FPB8</accession>
<proteinExistence type="predicted"/>
<protein>
    <submittedName>
        <fullName evidence="1">Kunitz trypsin inhibitor 2</fullName>
    </submittedName>
</protein>
<reference evidence="1 2" key="1">
    <citation type="journal article" date="2022" name="Plant J.">
        <title>Chromosome-level genome of Camellia lanceoleosa provides a valuable resource for understanding genome evolution and self-incompatibility.</title>
        <authorList>
            <person name="Gong W."/>
            <person name="Xiao S."/>
            <person name="Wang L."/>
            <person name="Liao Z."/>
            <person name="Chang Y."/>
            <person name="Mo W."/>
            <person name="Hu G."/>
            <person name="Li W."/>
            <person name="Zhao G."/>
            <person name="Zhu H."/>
            <person name="Hu X."/>
            <person name="Ji K."/>
            <person name="Xiang X."/>
            <person name="Song Q."/>
            <person name="Yuan D."/>
            <person name="Jin S."/>
            <person name="Zhang L."/>
        </authorList>
    </citation>
    <scope>NUCLEOTIDE SEQUENCE [LARGE SCALE GENOMIC DNA]</scope>
    <source>
        <strain evidence="1">SQ_2022a</strain>
    </source>
</reference>
<evidence type="ECO:0000313" key="2">
    <source>
        <dbReference type="Proteomes" id="UP001060215"/>
    </source>
</evidence>